<feature type="compositionally biased region" description="Pro residues" evidence="2">
    <location>
        <begin position="674"/>
        <end position="698"/>
    </location>
</feature>
<feature type="compositionally biased region" description="Polar residues" evidence="2">
    <location>
        <begin position="1436"/>
        <end position="1461"/>
    </location>
</feature>
<feature type="compositionally biased region" description="Basic and acidic residues" evidence="2">
    <location>
        <begin position="1350"/>
        <end position="1360"/>
    </location>
</feature>
<feature type="compositionally biased region" description="Basic and acidic residues" evidence="2">
    <location>
        <begin position="210"/>
        <end position="232"/>
    </location>
</feature>
<feature type="region of interest" description="Disordered" evidence="2">
    <location>
        <begin position="1"/>
        <end position="20"/>
    </location>
</feature>
<feature type="domain" description="BAT2 N-terminal" evidence="3">
    <location>
        <begin position="1"/>
        <end position="188"/>
    </location>
</feature>
<dbReference type="Proteomes" id="UP000006813">
    <property type="component" value="Unassembled WGS sequence"/>
</dbReference>
<dbReference type="PANTHER" id="PTHR14038:SF5">
    <property type="entry name" value="PROTEIN PRRC2A"/>
    <property type="match status" value="1"/>
</dbReference>
<evidence type="ECO:0000256" key="1">
    <source>
        <dbReference type="ARBA" id="ARBA00022553"/>
    </source>
</evidence>
<feature type="compositionally biased region" description="Basic and acidic residues" evidence="2">
    <location>
        <begin position="1491"/>
        <end position="1510"/>
    </location>
</feature>
<feature type="region of interest" description="Disordered" evidence="2">
    <location>
        <begin position="49"/>
        <end position="717"/>
    </location>
</feature>
<feature type="compositionally biased region" description="Gly residues" evidence="2">
    <location>
        <begin position="1201"/>
        <end position="1211"/>
    </location>
</feature>
<feature type="compositionally biased region" description="Pro residues" evidence="2">
    <location>
        <begin position="1471"/>
        <end position="1480"/>
    </location>
</feature>
<evidence type="ECO:0000313" key="5">
    <source>
        <dbReference type="Proteomes" id="UP000006813"/>
    </source>
</evidence>
<dbReference type="Pfam" id="PF07001">
    <property type="entry name" value="BAT2_N"/>
    <property type="match status" value="1"/>
</dbReference>
<feature type="compositionally biased region" description="Polar residues" evidence="2">
    <location>
        <begin position="1265"/>
        <end position="1276"/>
    </location>
</feature>
<feature type="compositionally biased region" description="Pro residues" evidence="2">
    <location>
        <begin position="401"/>
        <end position="417"/>
    </location>
</feature>
<dbReference type="PANTHER" id="PTHR14038">
    <property type="entry name" value="BAT2 HLA-B-ASSOCIATED TRANSCRIPT 2"/>
    <property type="match status" value="1"/>
</dbReference>
<feature type="compositionally biased region" description="Pro residues" evidence="2">
    <location>
        <begin position="253"/>
        <end position="267"/>
    </location>
</feature>
<feature type="compositionally biased region" description="Pro residues" evidence="2">
    <location>
        <begin position="822"/>
        <end position="836"/>
    </location>
</feature>
<name>G5C3E7_HETGA</name>
<feature type="compositionally biased region" description="Pro residues" evidence="2">
    <location>
        <begin position="1234"/>
        <end position="1244"/>
    </location>
</feature>
<feature type="compositionally biased region" description="Pro residues" evidence="2">
    <location>
        <begin position="1532"/>
        <end position="1545"/>
    </location>
</feature>
<feature type="compositionally biased region" description="Low complexity" evidence="2">
    <location>
        <begin position="1850"/>
        <end position="1868"/>
    </location>
</feature>
<feature type="compositionally biased region" description="Pro residues" evidence="2">
    <location>
        <begin position="605"/>
        <end position="616"/>
    </location>
</feature>
<evidence type="ECO:0000256" key="2">
    <source>
        <dbReference type="SAM" id="MobiDB-lite"/>
    </source>
</evidence>
<feature type="compositionally biased region" description="Polar residues" evidence="2">
    <location>
        <begin position="190"/>
        <end position="206"/>
    </location>
</feature>
<sequence length="1943" mass="206131">MSDRSGPTAKGKDGKKYSSLNLFDTYKGKSLEIQKPAVAPRHGLQSLGKVAIARRMPPPANLPSLKAENKGNDPNVSLVPKDGTGWASKQEQSDPKSSDVSTAQPPESQPLPASQTPASNQLKRPPAAPENTPSVPSGVKSWAQASVTHGAHGDGGRASNLLSRFSREEFPTLQAAGDQDKAAKEKESAEQSSGPGPSLRPQNSATWRDGGGRGPDELEGPDSKLHHGHDPRGALQPSGPPQLPPYRGMMPPFMYPPYLPFPPPYGPQGPYRYPTPDGPSRFPRVAGPRGSGPPIRLVEPVGRPSILKEDNLKEFDQLDQENDDGWAGAHEEVDYTEKLKFSDEEDGRDSDEEGAEGRKESQPAAGEERPPEADGKKGTSPASEPAPPKTAWAETSRPPETEPGPPAPKPPPPPPHRGPAAGNWGPPGDYPDRAGPPSKPPAPEDEDEAWRQRRKQSSSEISLAVERARRRREEEERRMQEERRAACAEKLKRLDEKFGAPDKRLKAEPAAPPAAAAAAAVPSSTPPPAPPKELPTLPAPALAPEKEPEEPAQPPPAQATPSPGVAPAPTLVSSGGTTSNTSSGGVEASPVEPQLPSKGPEPPEEVPPPTTPPAPKVEPKSDGIGPARQPPSQGLGYPKYQKSLPPRFQRQQQEQLLKQQQQQQWQQHQQGSAPPAPLPPSPPQPVTLGPPPPPPPKALYPGALGRPPPMAPMNFDPRWMMIPPYVDPRLLQGRPPLDFYPPGVHPSGLVPRERSDSGGSSSEPFERHAPPLLRERGTPPVDPKLAWVGDVFTTPPTDPRPLTSPLRQAADEEDKGLRSETPPGPAQKPRPLPWPPGNEDAAKIQAPPPKKEPLKEETAQLAVPEAGRKPTRGLGGQGPAPPRRESRTETRWGPRPGGSRRGVPPEEPGAPPRRAGPIKKPTPPAKAEELPPPPLEQGDETPKAPKPDPLKTAKGKLGPKETPPSGNLSPAPRLRRDYSYERVGPASCRGRGGGEYFARGRGCRGTYGGRGRGARSREFRRASMGVVEDGERPRRRRHGRAQQQDKPPRFRRLKQERENAARGTEGKPCPLALLASPPGAEEPLATVTAPPPPRRAAAKSPDLSNQNSDQANEEWETASESSDFASERRGDKETPSPALLTPKAVGAPGGSAGAAGSTLPTVSLGDLSQRAKDLSKRSFSSQRPSMDRQNRRPGTGAKAGSSGGGPGGRTGPGRDKRSWPSPKNRSRPPEERPPGLPLPPPPPSSSAVFRLDQVIHSNPAGIQQALAQLSSRQGSIAAQGGHSRPKPGPSQAPQGSAPRPPTRFDPQRATGGGSSEPHLEEPGPMVREAGGAPQDSTGVAEPFPHKRRERERERPRKPELPQEEPLPAPHGSGFLGSKPEALGPRADSREADAEALTPRLWDRLHTATSRKSYRPGSVEPWMEPLSPFEDVAGAEMSQSDSGVDLSGDSQVSSGPCSQRSSPDGGLKGPAEGPPTQPGGPSPLSAVPETSDPPRRRVPTPHDGESKELPREQPLPPGPIGTERPQHVDRGPEPGPLRPSHRPGPPVQFGTSDKDSDLRLGVGDDLKAEKGLTAASVPEATLLSREWELPPSVSGPAEPQPKNLASGHCGPEPSSSGQRLYPEVLYGSPGPPGSQVSGGALDSQLHPNNGSFRPGTPSLHPYRSQPLYLPPGPAPPSALLSGVALKGQFLDFSVLQAAELGKLPAGVLCPPPSFLYSPAFCPSPLPDPPLLQVRQDLPSPSDFYSAPLQPGGQSGFLSSGAPAQQMLLPVVDSQLPVVNFGSLPPAPPPAPPPLSLLPMGPALQPPSLAVRPPPAPAARVLPSPARPFPPSLGRAELHPVELKPFQDYRKLSSSLGGSGSSRAPPAGRSFPALSSRLKAPPATYSGVFRAQRIELYQQASPPDALRWMPKPWERTGPPCREGPPRRAEEPGPRGDKEPGLPPPR</sequence>
<feature type="compositionally biased region" description="Acidic residues" evidence="2">
    <location>
        <begin position="343"/>
        <end position="354"/>
    </location>
</feature>
<feature type="compositionally biased region" description="Low complexity" evidence="2">
    <location>
        <begin position="534"/>
        <end position="543"/>
    </location>
</feature>
<keyword evidence="1" id="KW-0597">Phosphoprotein</keyword>
<feature type="compositionally biased region" description="Pro residues" evidence="2">
    <location>
        <begin position="920"/>
        <end position="935"/>
    </location>
</feature>
<feature type="compositionally biased region" description="Basic and acidic residues" evidence="2">
    <location>
        <begin position="471"/>
        <end position="507"/>
    </location>
</feature>
<feature type="compositionally biased region" description="Basic and acidic residues" evidence="2">
    <location>
        <begin position="764"/>
        <end position="777"/>
    </location>
</feature>
<dbReference type="InterPro" id="IPR009738">
    <property type="entry name" value="BAT2_N"/>
</dbReference>
<feature type="region of interest" description="Disordered" evidence="2">
    <location>
        <begin position="730"/>
        <end position="1663"/>
    </location>
</feature>
<feature type="compositionally biased region" description="Basic and acidic residues" evidence="2">
    <location>
        <begin position="882"/>
        <end position="892"/>
    </location>
</feature>
<feature type="compositionally biased region" description="Low complexity" evidence="2">
    <location>
        <begin position="573"/>
        <end position="585"/>
    </location>
</feature>
<reference evidence="4 5" key="1">
    <citation type="journal article" date="2011" name="Nature">
        <title>Genome sequencing reveals insights into physiology and longevity of the naked mole rat.</title>
        <authorList>
            <person name="Kim E.B."/>
            <person name="Fang X."/>
            <person name="Fushan A.A."/>
            <person name="Huang Z."/>
            <person name="Lobanov A.V."/>
            <person name="Han L."/>
            <person name="Marino S.M."/>
            <person name="Sun X."/>
            <person name="Turanov A.A."/>
            <person name="Yang P."/>
            <person name="Yim S.H."/>
            <person name="Zhao X."/>
            <person name="Kasaikina M.V."/>
            <person name="Stoletzki N."/>
            <person name="Peng C."/>
            <person name="Polak P."/>
            <person name="Xiong Z."/>
            <person name="Kiezun A."/>
            <person name="Zhu Y."/>
            <person name="Chen Y."/>
            <person name="Kryukov G.V."/>
            <person name="Zhang Q."/>
            <person name="Peshkin L."/>
            <person name="Yang L."/>
            <person name="Bronson R.T."/>
            <person name="Buffenstein R."/>
            <person name="Wang B."/>
            <person name="Han C."/>
            <person name="Li Q."/>
            <person name="Chen L."/>
            <person name="Zhao W."/>
            <person name="Sunyaev S.R."/>
            <person name="Park T.J."/>
            <person name="Zhang G."/>
            <person name="Wang J."/>
            <person name="Gladyshev V.N."/>
        </authorList>
    </citation>
    <scope>NUCLEOTIDE SEQUENCE [LARGE SCALE GENOMIC DNA]</scope>
</reference>
<feature type="compositionally biased region" description="Basic and acidic residues" evidence="2">
    <location>
        <begin position="329"/>
        <end position="342"/>
    </location>
</feature>
<feature type="compositionally biased region" description="Low complexity" evidence="2">
    <location>
        <begin position="649"/>
        <end position="673"/>
    </location>
</feature>
<dbReference type="InterPro" id="IPR033184">
    <property type="entry name" value="PRRC2"/>
</dbReference>
<feature type="region of interest" description="Disordered" evidence="2">
    <location>
        <begin position="1898"/>
        <end position="1943"/>
    </location>
</feature>
<feature type="compositionally biased region" description="Pro residues" evidence="2">
    <location>
        <begin position="524"/>
        <end position="533"/>
    </location>
</feature>
<dbReference type="eggNOG" id="KOG4817">
    <property type="taxonomic scope" value="Eukaryota"/>
</dbReference>
<dbReference type="InParanoid" id="G5C3E7"/>
<dbReference type="GO" id="GO:0030154">
    <property type="term" value="P:cell differentiation"/>
    <property type="evidence" value="ECO:0007669"/>
    <property type="project" value="TreeGrafter"/>
</dbReference>
<protein>
    <submittedName>
        <fullName evidence="4">Large proline-rich protein BAT2</fullName>
    </submittedName>
</protein>
<evidence type="ECO:0000259" key="3">
    <source>
        <dbReference type="Pfam" id="PF07001"/>
    </source>
</evidence>
<proteinExistence type="predicted"/>
<feature type="compositionally biased region" description="Basic and acidic residues" evidence="2">
    <location>
        <begin position="849"/>
        <end position="858"/>
    </location>
</feature>
<accession>G5C3E7</accession>
<feature type="compositionally biased region" description="Basic and acidic residues" evidence="2">
    <location>
        <begin position="178"/>
        <end position="189"/>
    </location>
</feature>
<feature type="compositionally biased region" description="Basic and acidic residues" evidence="2">
    <location>
        <begin position="306"/>
        <end position="316"/>
    </location>
</feature>
<dbReference type="STRING" id="10181.G5C3E7"/>
<feature type="compositionally biased region" description="Basic and acidic residues" evidence="2">
    <location>
        <begin position="355"/>
        <end position="377"/>
    </location>
</feature>
<feature type="compositionally biased region" description="Polar residues" evidence="2">
    <location>
        <begin position="98"/>
        <end position="122"/>
    </location>
</feature>
<feature type="compositionally biased region" description="Basic and acidic residues" evidence="2">
    <location>
        <begin position="1551"/>
        <end position="1569"/>
    </location>
</feature>
<feature type="compositionally biased region" description="Basic and acidic residues" evidence="2">
    <location>
        <begin position="1125"/>
        <end position="1134"/>
    </location>
</feature>
<organism evidence="4 5">
    <name type="scientific">Heterocephalus glaber</name>
    <name type="common">Naked mole rat</name>
    <dbReference type="NCBI Taxonomy" id="10181"/>
    <lineage>
        <taxon>Eukaryota</taxon>
        <taxon>Metazoa</taxon>
        <taxon>Chordata</taxon>
        <taxon>Craniata</taxon>
        <taxon>Vertebrata</taxon>
        <taxon>Euteleostomi</taxon>
        <taxon>Mammalia</taxon>
        <taxon>Eutheria</taxon>
        <taxon>Euarchontoglires</taxon>
        <taxon>Glires</taxon>
        <taxon>Rodentia</taxon>
        <taxon>Hystricomorpha</taxon>
        <taxon>Bathyergidae</taxon>
        <taxon>Heterocephalus</taxon>
    </lineage>
</organism>
<gene>
    <name evidence="4" type="ORF">GW7_04777</name>
</gene>
<feature type="region of interest" description="Disordered" evidence="2">
    <location>
        <begin position="1804"/>
        <end position="1877"/>
    </location>
</feature>
<dbReference type="EMBL" id="JH173151">
    <property type="protein sequence ID" value="EHB16058.1"/>
    <property type="molecule type" value="Genomic_DNA"/>
</dbReference>
<dbReference type="FunCoup" id="G5C3E7">
    <property type="interactions" value="2878"/>
</dbReference>
<feature type="compositionally biased region" description="Basic and acidic residues" evidence="2">
    <location>
        <begin position="940"/>
        <end position="951"/>
    </location>
</feature>
<feature type="compositionally biased region" description="Basic and acidic residues" evidence="2">
    <location>
        <begin position="1921"/>
        <end position="1937"/>
    </location>
</feature>
<feature type="compositionally biased region" description="Basic and acidic residues" evidence="2">
    <location>
        <begin position="1834"/>
        <end position="1849"/>
    </location>
</feature>
<evidence type="ECO:0000313" key="4">
    <source>
        <dbReference type="EMBL" id="EHB16058.1"/>
    </source>
</evidence>
<feature type="compositionally biased region" description="Low complexity" evidence="2">
    <location>
        <begin position="513"/>
        <end position="523"/>
    </location>
</feature>